<accession>A0A857JQP8</accession>
<keyword evidence="3" id="KW-1185">Reference proteome</keyword>
<evidence type="ECO:0000313" key="2">
    <source>
        <dbReference type="EMBL" id="QHJ12874.1"/>
    </source>
</evidence>
<dbReference type="KEGG" id="pmes:FX988_03132"/>
<feature type="compositionally biased region" description="Basic and acidic residues" evidence="1">
    <location>
        <begin position="51"/>
        <end position="65"/>
    </location>
</feature>
<sequence>MKTKIYILLGTIVLLLFMGFVAVKYAHLEGLVGKNQREGSPLPDFYPSSNLDRKSESTHEVDSRNTELTSAPVPESDEDWCHIEQKLSEQEKSSVYSESMEWAVKRGEILLPAENTSFEQQHRSLLAPYIEAKIAELVQHAKNDDQFALLTLLQREDTPKELKHRSALHLMVLGNTSTALSYLVVKEMVLANFIYQEEGRINDEIKKHLVNSLAYVSYGLERLDVSALRAYLVIVKQHKSGTYKLDSESVLSDDGMSRVEDMKEQLVRYINNKRSEKHLNPIGYEDFPKVALREFESSLAVEYANFGTLINGSRNLKALDYDFEEKSTCLKALIPLYKNP</sequence>
<protein>
    <submittedName>
        <fullName evidence="2">Uncharacterized protein</fullName>
    </submittedName>
</protein>
<name>A0A857JQP8_9ALTE</name>
<evidence type="ECO:0000256" key="1">
    <source>
        <dbReference type="SAM" id="MobiDB-lite"/>
    </source>
</evidence>
<organism evidence="2 3">
    <name type="scientific">Paraglaciecola mesophila</name>
    <dbReference type="NCBI Taxonomy" id="197222"/>
    <lineage>
        <taxon>Bacteria</taxon>
        <taxon>Pseudomonadati</taxon>
        <taxon>Pseudomonadota</taxon>
        <taxon>Gammaproteobacteria</taxon>
        <taxon>Alteromonadales</taxon>
        <taxon>Alteromonadaceae</taxon>
        <taxon>Paraglaciecola</taxon>
    </lineage>
</organism>
<dbReference type="OrthoDB" id="6387128at2"/>
<feature type="region of interest" description="Disordered" evidence="1">
    <location>
        <begin position="42"/>
        <end position="75"/>
    </location>
</feature>
<evidence type="ECO:0000313" key="3">
    <source>
        <dbReference type="Proteomes" id="UP000464524"/>
    </source>
</evidence>
<dbReference type="EMBL" id="CP047656">
    <property type="protein sequence ID" value="QHJ12874.1"/>
    <property type="molecule type" value="Genomic_DNA"/>
</dbReference>
<gene>
    <name evidence="2" type="ORF">FX988_03132</name>
</gene>
<dbReference type="AlphaFoldDB" id="A0A857JQP8"/>
<dbReference type="RefSeq" id="WP_160181036.1">
    <property type="nucleotide sequence ID" value="NZ_CP047656.1"/>
</dbReference>
<dbReference type="Proteomes" id="UP000464524">
    <property type="component" value="Chromosome"/>
</dbReference>
<proteinExistence type="predicted"/>
<reference evidence="2 3" key="1">
    <citation type="submission" date="2019-12" db="EMBL/GenBank/DDBJ databases">
        <title>Genome sequencing and assembly of endphytes of Porphyra tenera.</title>
        <authorList>
            <person name="Park J.M."/>
            <person name="Shin R."/>
            <person name="Jo S.H."/>
        </authorList>
    </citation>
    <scope>NUCLEOTIDE SEQUENCE [LARGE SCALE GENOMIC DNA]</scope>
    <source>
        <strain evidence="2 3">GPM4</strain>
    </source>
</reference>